<keyword evidence="9" id="KW-1185">Reference proteome</keyword>
<evidence type="ECO:0000256" key="6">
    <source>
        <dbReference type="SAM" id="MobiDB-lite"/>
    </source>
</evidence>
<proteinExistence type="predicted"/>
<dbReference type="PROSITE" id="PS51821">
    <property type="entry name" value="VELVET"/>
    <property type="match status" value="1"/>
</dbReference>
<dbReference type="InterPro" id="IPR037525">
    <property type="entry name" value="Velvet_dom"/>
</dbReference>
<gene>
    <name evidence="8" type="ORF">AOQ84DRAFT_302800</name>
</gene>
<dbReference type="Pfam" id="PF11754">
    <property type="entry name" value="Velvet"/>
    <property type="match status" value="2"/>
</dbReference>
<comment type="subcellular location">
    <subcellularLocation>
        <location evidence="1">Nucleus</location>
    </subcellularLocation>
</comment>
<dbReference type="EMBL" id="KV750736">
    <property type="protein sequence ID" value="OCL03435.1"/>
    <property type="molecule type" value="Genomic_DNA"/>
</dbReference>
<organism evidence="8 9">
    <name type="scientific">Glonium stellatum</name>
    <dbReference type="NCBI Taxonomy" id="574774"/>
    <lineage>
        <taxon>Eukaryota</taxon>
        <taxon>Fungi</taxon>
        <taxon>Dikarya</taxon>
        <taxon>Ascomycota</taxon>
        <taxon>Pezizomycotina</taxon>
        <taxon>Dothideomycetes</taxon>
        <taxon>Pleosporomycetidae</taxon>
        <taxon>Gloniales</taxon>
        <taxon>Gloniaceae</taxon>
        <taxon>Glonium</taxon>
    </lineage>
</organism>
<dbReference type="Proteomes" id="UP000250140">
    <property type="component" value="Unassembled WGS sequence"/>
</dbReference>
<dbReference type="GO" id="GO:0005634">
    <property type="term" value="C:nucleus"/>
    <property type="evidence" value="ECO:0007669"/>
    <property type="project" value="UniProtKB-SubCell"/>
</dbReference>
<evidence type="ECO:0000259" key="7">
    <source>
        <dbReference type="PROSITE" id="PS51821"/>
    </source>
</evidence>
<evidence type="ECO:0000256" key="2">
    <source>
        <dbReference type="ARBA" id="ARBA00022969"/>
    </source>
</evidence>
<keyword evidence="3" id="KW-0805">Transcription regulation</keyword>
<protein>
    <recommendedName>
        <fullName evidence="7">Velvet domain-containing protein</fullName>
    </recommendedName>
</protein>
<accession>A0A8E2ERU1</accession>
<evidence type="ECO:0000313" key="9">
    <source>
        <dbReference type="Proteomes" id="UP000250140"/>
    </source>
</evidence>
<feature type="domain" description="Velvet" evidence="7">
    <location>
        <begin position="40"/>
        <end position="213"/>
    </location>
</feature>
<keyword evidence="5" id="KW-0539">Nucleus</keyword>
<sequence>MFPYGPFNPAVPSGPALRRYDRSPPNVSISQPVRPPANYGPPSQDVELVLRQEPKEALVTTEGKEKARKPVDPPPIIQLKVKAHADPSQHFLQSPYLFMCTSLYKSDKDEAWEGGGNKSLAGSLVSSLHRLKDVDNRDGGFFVFGDISVKVQGQFRLHFSLFDLRKDTFEVVYLGSITSAPFRVLLPKDFKGMDESTYLSRAFSDQGVRLRLRKEPRAMMGYVS</sequence>
<dbReference type="InterPro" id="IPR038491">
    <property type="entry name" value="Velvet_dom_sf"/>
</dbReference>
<dbReference type="GO" id="GO:0030435">
    <property type="term" value="P:sporulation resulting in formation of a cellular spore"/>
    <property type="evidence" value="ECO:0007669"/>
    <property type="project" value="UniProtKB-KW"/>
</dbReference>
<dbReference type="AlphaFoldDB" id="A0A8E2ERU1"/>
<evidence type="ECO:0000256" key="3">
    <source>
        <dbReference type="ARBA" id="ARBA00023015"/>
    </source>
</evidence>
<feature type="region of interest" description="Disordered" evidence="6">
    <location>
        <begin position="1"/>
        <end position="44"/>
    </location>
</feature>
<keyword evidence="4" id="KW-0804">Transcription</keyword>
<dbReference type="OrthoDB" id="5599552at2759"/>
<dbReference type="PANTHER" id="PTHR33572:SF18">
    <property type="entry name" value="SPORE DEVELOPMENT REGULATOR VOSA"/>
    <property type="match status" value="1"/>
</dbReference>
<dbReference type="InterPro" id="IPR021740">
    <property type="entry name" value="Velvet"/>
</dbReference>
<name>A0A8E2ERU1_9PEZI</name>
<evidence type="ECO:0000256" key="1">
    <source>
        <dbReference type="ARBA" id="ARBA00004123"/>
    </source>
</evidence>
<dbReference type="Gene3D" id="2.60.40.3960">
    <property type="entry name" value="Velvet domain"/>
    <property type="match status" value="1"/>
</dbReference>
<evidence type="ECO:0000256" key="4">
    <source>
        <dbReference type="ARBA" id="ARBA00023163"/>
    </source>
</evidence>
<dbReference type="PANTHER" id="PTHR33572">
    <property type="entry name" value="SPORE DEVELOPMENT REGULATOR VOSA"/>
    <property type="match status" value="1"/>
</dbReference>
<evidence type="ECO:0000313" key="8">
    <source>
        <dbReference type="EMBL" id="OCL03435.1"/>
    </source>
</evidence>
<keyword evidence="2" id="KW-0749">Sporulation</keyword>
<evidence type="ECO:0000256" key="5">
    <source>
        <dbReference type="ARBA" id="ARBA00023242"/>
    </source>
</evidence>
<reference evidence="8 9" key="1">
    <citation type="journal article" date="2016" name="Nat. Commun.">
        <title>Ectomycorrhizal ecology is imprinted in the genome of the dominant symbiotic fungus Cenococcum geophilum.</title>
        <authorList>
            <consortium name="DOE Joint Genome Institute"/>
            <person name="Peter M."/>
            <person name="Kohler A."/>
            <person name="Ohm R.A."/>
            <person name="Kuo A."/>
            <person name="Krutzmann J."/>
            <person name="Morin E."/>
            <person name="Arend M."/>
            <person name="Barry K.W."/>
            <person name="Binder M."/>
            <person name="Choi C."/>
            <person name="Clum A."/>
            <person name="Copeland A."/>
            <person name="Grisel N."/>
            <person name="Haridas S."/>
            <person name="Kipfer T."/>
            <person name="LaButti K."/>
            <person name="Lindquist E."/>
            <person name="Lipzen A."/>
            <person name="Maire R."/>
            <person name="Meier B."/>
            <person name="Mihaltcheva S."/>
            <person name="Molinier V."/>
            <person name="Murat C."/>
            <person name="Poggeler S."/>
            <person name="Quandt C.A."/>
            <person name="Sperisen C."/>
            <person name="Tritt A."/>
            <person name="Tisserant E."/>
            <person name="Crous P.W."/>
            <person name="Henrissat B."/>
            <person name="Nehls U."/>
            <person name="Egli S."/>
            <person name="Spatafora J.W."/>
            <person name="Grigoriev I.V."/>
            <person name="Martin F.M."/>
        </authorList>
    </citation>
    <scope>NUCLEOTIDE SEQUENCE [LARGE SCALE GENOMIC DNA]</scope>
    <source>
        <strain evidence="8 9">CBS 207.34</strain>
    </source>
</reference>